<name>A0AAJ0H6S5_9PEZI</name>
<comment type="caution">
    <text evidence="3">The sequence shown here is derived from an EMBL/GenBank/DDBJ whole genome shotgun (WGS) entry which is preliminary data.</text>
</comment>
<proteinExistence type="predicted"/>
<gene>
    <name evidence="3" type="ORF">B0T25DRAFT_340091</name>
</gene>
<sequence>MKARLCSARGLLAAALLAILQTTTAHSWPEEIRRIAPNGTMVGPSGYPRSHIPRGSSVPEDEIVWLLPPNGGPKVFTPDLKIARPNQRELKDTSYTDEFPMLKVAPGDFVAVKYTENGHVSRPDLANPTKPVNRGTVYLYGTTENDLSNANLVDIHLKWTADGTGGDGKGKLLATRNFDDGQCFEAIPADGDTEGITNHRVGVFSKTTGVAMNGNQGIMCQSDLQIPLDAEVGKTLTVIWVWDWPSMSEQGVAVPPASYSANSSESGEPFVQLPEIYTGVVDFDIISDDGASAGNKKVVQYAPQRAPADAAIKAQMRKQFLVDVPQAGSGATVARADAADIPMGRLIGVKTPSFPLDSSYLVEAPSAAEPPPTTVAPAAPAPTADVDDLVLIVTVTVPATTVFETRVRPTATGTGGGPSPARVTQFLSRPRVRRVRRGAEAWNMNL</sequence>
<dbReference type="InterPro" id="IPR055915">
    <property type="entry name" value="DUF7492"/>
</dbReference>
<keyword evidence="1" id="KW-0732">Signal</keyword>
<feature type="chain" id="PRO_5042510853" description="DUF7492 domain-containing protein" evidence="1">
    <location>
        <begin position="26"/>
        <end position="446"/>
    </location>
</feature>
<dbReference type="AlphaFoldDB" id="A0AAJ0H6S5"/>
<reference evidence="3" key="2">
    <citation type="submission" date="2023-06" db="EMBL/GenBank/DDBJ databases">
        <authorList>
            <consortium name="Lawrence Berkeley National Laboratory"/>
            <person name="Haridas S."/>
            <person name="Hensen N."/>
            <person name="Bonometti L."/>
            <person name="Westerberg I."/>
            <person name="Brannstrom I.O."/>
            <person name="Guillou S."/>
            <person name="Cros-Aarteil S."/>
            <person name="Calhoun S."/>
            <person name="Kuo A."/>
            <person name="Mondo S."/>
            <person name="Pangilinan J."/>
            <person name="Riley R."/>
            <person name="Labutti K."/>
            <person name="Andreopoulos B."/>
            <person name="Lipzen A."/>
            <person name="Chen C."/>
            <person name="Yanf M."/>
            <person name="Daum C."/>
            <person name="Ng V."/>
            <person name="Clum A."/>
            <person name="Steindorff A."/>
            <person name="Ohm R."/>
            <person name="Martin F."/>
            <person name="Silar P."/>
            <person name="Natvig D."/>
            <person name="Lalanne C."/>
            <person name="Gautier V."/>
            <person name="Ament-Velasquez S.L."/>
            <person name="Kruys A."/>
            <person name="Hutchinson M.I."/>
            <person name="Powell A.J."/>
            <person name="Barry K."/>
            <person name="Miller A.N."/>
            <person name="Grigoriev I.V."/>
            <person name="Debuchy R."/>
            <person name="Gladieux P."/>
            <person name="Thoren M.H."/>
            <person name="Johannesson H."/>
        </authorList>
    </citation>
    <scope>NUCLEOTIDE SEQUENCE</scope>
    <source>
        <strain evidence="3">CBS 955.72</strain>
    </source>
</reference>
<organism evidence="3 4">
    <name type="scientific">Lasiosphaeria hispida</name>
    <dbReference type="NCBI Taxonomy" id="260671"/>
    <lineage>
        <taxon>Eukaryota</taxon>
        <taxon>Fungi</taxon>
        <taxon>Dikarya</taxon>
        <taxon>Ascomycota</taxon>
        <taxon>Pezizomycotina</taxon>
        <taxon>Sordariomycetes</taxon>
        <taxon>Sordariomycetidae</taxon>
        <taxon>Sordariales</taxon>
        <taxon>Lasiosphaeriaceae</taxon>
        <taxon>Lasiosphaeria</taxon>
    </lineage>
</organism>
<keyword evidence="4" id="KW-1185">Reference proteome</keyword>
<evidence type="ECO:0000313" key="3">
    <source>
        <dbReference type="EMBL" id="KAK3341377.1"/>
    </source>
</evidence>
<evidence type="ECO:0000313" key="4">
    <source>
        <dbReference type="Proteomes" id="UP001275084"/>
    </source>
</evidence>
<dbReference type="Proteomes" id="UP001275084">
    <property type="component" value="Unassembled WGS sequence"/>
</dbReference>
<dbReference type="Pfam" id="PF24320">
    <property type="entry name" value="DUF7492"/>
    <property type="match status" value="1"/>
</dbReference>
<evidence type="ECO:0000259" key="2">
    <source>
        <dbReference type="Pfam" id="PF24320"/>
    </source>
</evidence>
<feature type="signal peptide" evidence="1">
    <location>
        <begin position="1"/>
        <end position="25"/>
    </location>
</feature>
<dbReference type="EMBL" id="JAUIQD010000008">
    <property type="protein sequence ID" value="KAK3341377.1"/>
    <property type="molecule type" value="Genomic_DNA"/>
</dbReference>
<protein>
    <recommendedName>
        <fullName evidence="2">DUF7492 domain-containing protein</fullName>
    </recommendedName>
</protein>
<reference evidence="3" key="1">
    <citation type="journal article" date="2023" name="Mol. Phylogenet. Evol.">
        <title>Genome-scale phylogeny and comparative genomics of the fungal order Sordariales.</title>
        <authorList>
            <person name="Hensen N."/>
            <person name="Bonometti L."/>
            <person name="Westerberg I."/>
            <person name="Brannstrom I.O."/>
            <person name="Guillou S."/>
            <person name="Cros-Aarteil S."/>
            <person name="Calhoun S."/>
            <person name="Haridas S."/>
            <person name="Kuo A."/>
            <person name="Mondo S."/>
            <person name="Pangilinan J."/>
            <person name="Riley R."/>
            <person name="LaButti K."/>
            <person name="Andreopoulos B."/>
            <person name="Lipzen A."/>
            <person name="Chen C."/>
            <person name="Yan M."/>
            <person name="Daum C."/>
            <person name="Ng V."/>
            <person name="Clum A."/>
            <person name="Steindorff A."/>
            <person name="Ohm R.A."/>
            <person name="Martin F."/>
            <person name="Silar P."/>
            <person name="Natvig D.O."/>
            <person name="Lalanne C."/>
            <person name="Gautier V."/>
            <person name="Ament-Velasquez S.L."/>
            <person name="Kruys A."/>
            <person name="Hutchinson M.I."/>
            <person name="Powell A.J."/>
            <person name="Barry K."/>
            <person name="Miller A.N."/>
            <person name="Grigoriev I.V."/>
            <person name="Debuchy R."/>
            <person name="Gladieux P."/>
            <person name="Hiltunen Thoren M."/>
            <person name="Johannesson H."/>
        </authorList>
    </citation>
    <scope>NUCLEOTIDE SEQUENCE</scope>
    <source>
        <strain evidence="3">CBS 955.72</strain>
    </source>
</reference>
<feature type="domain" description="DUF7492" evidence="2">
    <location>
        <begin position="24"/>
        <end position="312"/>
    </location>
</feature>
<evidence type="ECO:0000256" key="1">
    <source>
        <dbReference type="SAM" id="SignalP"/>
    </source>
</evidence>
<accession>A0AAJ0H6S5</accession>